<dbReference type="eggNOG" id="KOG3510">
    <property type="taxonomic scope" value="Eukaryota"/>
</dbReference>
<proteinExistence type="predicted"/>
<evidence type="ECO:0000313" key="3">
    <source>
        <dbReference type="EnsemblMetazoa" id="HelroP123829"/>
    </source>
</evidence>
<dbReference type="InterPro" id="IPR007110">
    <property type="entry name" value="Ig-like_dom"/>
</dbReference>
<reference evidence="2 4" key="2">
    <citation type="journal article" date="2013" name="Nature">
        <title>Insights into bilaterian evolution from three spiralian genomes.</title>
        <authorList>
            <person name="Simakov O."/>
            <person name="Marletaz F."/>
            <person name="Cho S.J."/>
            <person name="Edsinger-Gonzales E."/>
            <person name="Havlak P."/>
            <person name="Hellsten U."/>
            <person name="Kuo D.H."/>
            <person name="Larsson T."/>
            <person name="Lv J."/>
            <person name="Arendt D."/>
            <person name="Savage R."/>
            <person name="Osoegawa K."/>
            <person name="de Jong P."/>
            <person name="Grimwood J."/>
            <person name="Chapman J.A."/>
            <person name="Shapiro H."/>
            <person name="Aerts A."/>
            <person name="Otillar R.P."/>
            <person name="Terry A.Y."/>
            <person name="Boore J.L."/>
            <person name="Grigoriev I.V."/>
            <person name="Lindberg D.R."/>
            <person name="Seaver E.C."/>
            <person name="Weisblat D.A."/>
            <person name="Putnam N.H."/>
            <person name="Rokhsar D.S."/>
        </authorList>
    </citation>
    <scope>NUCLEOTIDE SEQUENCE</scope>
</reference>
<dbReference type="PANTHER" id="PTHR23279:SF36">
    <property type="entry name" value="DEFECTIVE PROBOSCIS EXTENSION RESPONSE 9, ISOFORM A"/>
    <property type="match status" value="1"/>
</dbReference>
<dbReference type="CTD" id="20195842"/>
<dbReference type="KEGG" id="hro:HELRODRAFT_123829"/>
<dbReference type="RefSeq" id="XP_009012907.1">
    <property type="nucleotide sequence ID" value="XM_009014659.1"/>
</dbReference>
<dbReference type="InParanoid" id="T1EGZ2"/>
<organism evidence="3 4">
    <name type="scientific">Helobdella robusta</name>
    <name type="common">Californian leech</name>
    <dbReference type="NCBI Taxonomy" id="6412"/>
    <lineage>
        <taxon>Eukaryota</taxon>
        <taxon>Metazoa</taxon>
        <taxon>Spiralia</taxon>
        <taxon>Lophotrochozoa</taxon>
        <taxon>Annelida</taxon>
        <taxon>Clitellata</taxon>
        <taxon>Hirudinea</taxon>
        <taxon>Rhynchobdellida</taxon>
        <taxon>Glossiphoniidae</taxon>
        <taxon>Helobdella</taxon>
    </lineage>
</organism>
<dbReference type="GeneID" id="20195842"/>
<dbReference type="OrthoDB" id="190835at2759"/>
<reference evidence="3" key="3">
    <citation type="submission" date="2015-06" db="UniProtKB">
        <authorList>
            <consortium name="EnsemblMetazoa"/>
        </authorList>
    </citation>
    <scope>IDENTIFICATION</scope>
</reference>
<dbReference type="Proteomes" id="UP000015101">
    <property type="component" value="Unassembled WGS sequence"/>
</dbReference>
<dbReference type="EMBL" id="KB096023">
    <property type="protein sequence ID" value="ESO08885.1"/>
    <property type="molecule type" value="Genomic_DNA"/>
</dbReference>
<name>T1EGZ2_HELRO</name>
<evidence type="ECO:0000313" key="4">
    <source>
        <dbReference type="Proteomes" id="UP000015101"/>
    </source>
</evidence>
<dbReference type="EMBL" id="AMQM01003099">
    <property type="status" value="NOT_ANNOTATED_CDS"/>
    <property type="molecule type" value="Genomic_DNA"/>
</dbReference>
<gene>
    <name evidence="3" type="primary">20195842</name>
    <name evidence="2" type="ORF">HELRODRAFT_123829</name>
</gene>
<dbReference type="InterPro" id="IPR013151">
    <property type="entry name" value="Immunoglobulin_dom"/>
</dbReference>
<sequence>TQPQQNVTFNPGDRAVLRCWVRNLGTKTLSWKRKDDGHPLTIGSHVFTSDVRVKVQSVGRLDEWRLIINDVQVADSGVYQCQVSSQRHLGTYQVLLYVKSSLHIHVTGTKYVLRDDVINLMCNVTANPHLPDDVNWFKDSKLIRYDSSR</sequence>
<dbReference type="STRING" id="6412.T1EGZ2"/>
<evidence type="ECO:0000313" key="2">
    <source>
        <dbReference type="EMBL" id="ESO08885.1"/>
    </source>
</evidence>
<dbReference type="GO" id="GO:0050808">
    <property type="term" value="P:synapse organization"/>
    <property type="evidence" value="ECO:0000318"/>
    <property type="project" value="GO_Central"/>
</dbReference>
<dbReference type="Gene3D" id="2.60.40.10">
    <property type="entry name" value="Immunoglobulins"/>
    <property type="match status" value="1"/>
</dbReference>
<dbReference type="InterPro" id="IPR037448">
    <property type="entry name" value="Zig-8"/>
</dbReference>
<dbReference type="SMART" id="SM00408">
    <property type="entry name" value="IGc2"/>
    <property type="match status" value="1"/>
</dbReference>
<accession>T1EGZ2</accession>
<dbReference type="FunCoup" id="T1EGZ2">
    <property type="interactions" value="276"/>
</dbReference>
<dbReference type="AlphaFoldDB" id="T1EGZ2"/>
<dbReference type="EnsemblMetazoa" id="HelroT123829">
    <property type="protein sequence ID" value="HelroP123829"/>
    <property type="gene ID" value="HelroG123829"/>
</dbReference>
<reference evidence="4" key="1">
    <citation type="submission" date="2012-12" db="EMBL/GenBank/DDBJ databases">
        <authorList>
            <person name="Hellsten U."/>
            <person name="Grimwood J."/>
            <person name="Chapman J.A."/>
            <person name="Shapiro H."/>
            <person name="Aerts A."/>
            <person name="Otillar R.P."/>
            <person name="Terry A.Y."/>
            <person name="Boore J.L."/>
            <person name="Simakov O."/>
            <person name="Marletaz F."/>
            <person name="Cho S.-J."/>
            <person name="Edsinger-Gonzales E."/>
            <person name="Havlak P."/>
            <person name="Kuo D.-H."/>
            <person name="Larsson T."/>
            <person name="Lv J."/>
            <person name="Arendt D."/>
            <person name="Savage R."/>
            <person name="Osoegawa K."/>
            <person name="de Jong P."/>
            <person name="Lindberg D.R."/>
            <person name="Seaver E.C."/>
            <person name="Weisblat D.A."/>
            <person name="Putnam N.H."/>
            <person name="Grigoriev I.V."/>
            <person name="Rokhsar D.S."/>
        </authorList>
    </citation>
    <scope>NUCLEOTIDE SEQUENCE</scope>
</reference>
<dbReference type="InterPro" id="IPR003599">
    <property type="entry name" value="Ig_sub"/>
</dbReference>
<dbReference type="HOGENOM" id="CLU_046341_7_1_1"/>
<dbReference type="SMART" id="SM00409">
    <property type="entry name" value="IG"/>
    <property type="match status" value="1"/>
</dbReference>
<feature type="domain" description="Ig-like" evidence="1">
    <location>
        <begin position="1"/>
        <end position="97"/>
    </location>
</feature>
<dbReference type="GO" id="GO:0032589">
    <property type="term" value="C:neuron projection membrane"/>
    <property type="evidence" value="ECO:0000318"/>
    <property type="project" value="GO_Central"/>
</dbReference>
<dbReference type="InterPro" id="IPR003598">
    <property type="entry name" value="Ig_sub2"/>
</dbReference>
<protein>
    <recommendedName>
        <fullName evidence="1">Ig-like domain-containing protein</fullName>
    </recommendedName>
</protein>
<dbReference type="PANTHER" id="PTHR23279">
    <property type="entry name" value="DEFECTIVE PROBOSCIS EXTENSION RESPONSE DPR -RELATED"/>
    <property type="match status" value="1"/>
</dbReference>
<keyword evidence="4" id="KW-1185">Reference proteome</keyword>
<dbReference type="PROSITE" id="PS50835">
    <property type="entry name" value="IG_LIKE"/>
    <property type="match status" value="1"/>
</dbReference>
<dbReference type="Pfam" id="PF00047">
    <property type="entry name" value="ig"/>
    <property type="match status" value="1"/>
</dbReference>
<dbReference type="InterPro" id="IPR036179">
    <property type="entry name" value="Ig-like_dom_sf"/>
</dbReference>
<dbReference type="SUPFAM" id="SSF48726">
    <property type="entry name" value="Immunoglobulin"/>
    <property type="match status" value="2"/>
</dbReference>
<dbReference type="OMA" id="FRYLRHH"/>
<dbReference type="InterPro" id="IPR013783">
    <property type="entry name" value="Ig-like_fold"/>
</dbReference>
<evidence type="ECO:0000259" key="1">
    <source>
        <dbReference type="PROSITE" id="PS50835"/>
    </source>
</evidence>